<organism evidence="3 4">
    <name type="scientific">Geopseudomonas aromaticivorans</name>
    <dbReference type="NCBI Taxonomy" id="2849492"/>
    <lineage>
        <taxon>Bacteria</taxon>
        <taxon>Pseudomonadati</taxon>
        <taxon>Pseudomonadota</taxon>
        <taxon>Gammaproteobacteria</taxon>
        <taxon>Pseudomonadales</taxon>
        <taxon>Pseudomonadaceae</taxon>
        <taxon>Geopseudomonas</taxon>
    </lineage>
</organism>
<proteinExistence type="predicted"/>
<feature type="compositionally biased region" description="Polar residues" evidence="1">
    <location>
        <begin position="28"/>
        <end position="42"/>
    </location>
</feature>
<accession>A0ABS6MR60</accession>
<keyword evidence="2" id="KW-0732">Signal</keyword>
<feature type="region of interest" description="Disordered" evidence="1">
    <location>
        <begin position="22"/>
        <end position="166"/>
    </location>
</feature>
<keyword evidence="4" id="KW-1185">Reference proteome</keyword>
<dbReference type="Proteomes" id="UP000813068">
    <property type="component" value="Unassembled WGS sequence"/>
</dbReference>
<comment type="caution">
    <text evidence="3">The sequence shown here is derived from an EMBL/GenBank/DDBJ whole genome shotgun (WGS) entry which is preliminary data.</text>
</comment>
<dbReference type="PROSITE" id="PS51257">
    <property type="entry name" value="PROKAR_LIPOPROTEIN"/>
    <property type="match status" value="1"/>
</dbReference>
<feature type="compositionally biased region" description="Pro residues" evidence="1">
    <location>
        <begin position="47"/>
        <end position="91"/>
    </location>
</feature>
<evidence type="ECO:0000313" key="3">
    <source>
        <dbReference type="EMBL" id="MBV2131293.1"/>
    </source>
</evidence>
<feature type="chain" id="PRO_5045487020" description="Translation initiation factor 2" evidence="2">
    <location>
        <begin position="21"/>
        <end position="197"/>
    </location>
</feature>
<reference evidence="3 4" key="1">
    <citation type="submission" date="2021-06" db="EMBL/GenBank/DDBJ databases">
        <title>Differences between aerobic and microaerobic xylene degrading microbial communities.</title>
        <authorList>
            <person name="Banerjee S."/>
            <person name="Tancsics A."/>
        </authorList>
    </citation>
    <scope>NUCLEOTIDE SEQUENCE [LARGE SCALE GENOMIC DNA]</scope>
    <source>
        <strain evidence="3 4">MAP12</strain>
    </source>
</reference>
<dbReference type="EMBL" id="JAHRGL010000001">
    <property type="protein sequence ID" value="MBV2131293.1"/>
    <property type="molecule type" value="Genomic_DNA"/>
</dbReference>
<protein>
    <recommendedName>
        <fullName evidence="5">Translation initiation factor 2</fullName>
    </recommendedName>
</protein>
<evidence type="ECO:0000256" key="2">
    <source>
        <dbReference type="SAM" id="SignalP"/>
    </source>
</evidence>
<name>A0ABS6MR60_9GAMM</name>
<feature type="signal peptide" evidence="2">
    <location>
        <begin position="1"/>
        <end position="20"/>
    </location>
</feature>
<evidence type="ECO:0000256" key="1">
    <source>
        <dbReference type="SAM" id="MobiDB-lite"/>
    </source>
</evidence>
<dbReference type="RefSeq" id="WP_217679206.1">
    <property type="nucleotide sequence ID" value="NZ_JAHRGL010000001.1"/>
</dbReference>
<sequence length="197" mass="20430">MTVVRSFLVLLLSLGLAACDADREKDQPQQAEPPSAAMPQSTAPAPDTLPAPAPAPAPAPVPPAGESAPPAPPPMPPAAPAPRSLPEPPAKPLERPRPSAPAEEADVSARQKRPEPTAPLDLSLPSETPSGFGLPTGSGDGERPGEPPALLPPLFESKGEANSFELGGRLITNEPGQEDEDSWHSVEGAELQLQFRR</sequence>
<evidence type="ECO:0008006" key="5">
    <source>
        <dbReference type="Google" id="ProtNLM"/>
    </source>
</evidence>
<evidence type="ECO:0000313" key="4">
    <source>
        <dbReference type="Proteomes" id="UP000813068"/>
    </source>
</evidence>
<gene>
    <name evidence="3" type="ORF">KRX52_00595</name>
</gene>